<dbReference type="AlphaFoldDB" id="A0A559T6U0"/>
<dbReference type="OrthoDB" id="7028673at2"/>
<reference evidence="1" key="2">
    <citation type="submission" date="2019-08" db="EMBL/GenBank/DDBJ databases">
        <title>Investigation of anaerobic lignin degradation for improved lignocellulosic biofuels.</title>
        <authorList>
            <person name="Deangelis K.PhD."/>
        </authorList>
    </citation>
    <scope>NUCLEOTIDE SEQUENCE [LARGE SCALE GENOMIC DNA]</scope>
    <source>
        <strain evidence="1">128R</strain>
    </source>
</reference>
<evidence type="ECO:0000313" key="1">
    <source>
        <dbReference type="EMBL" id="TVZ70280.1"/>
    </source>
</evidence>
<gene>
    <name evidence="1" type="ORF">FHU10_2846</name>
</gene>
<protein>
    <submittedName>
        <fullName evidence="1">Uncharacterized protein</fullName>
    </submittedName>
</protein>
<dbReference type="EMBL" id="VISQ01000001">
    <property type="protein sequence ID" value="TVZ70280.1"/>
    <property type="molecule type" value="Genomic_DNA"/>
</dbReference>
<proteinExistence type="predicted"/>
<comment type="caution">
    <text evidence="1">The sequence shown here is derived from an EMBL/GenBank/DDBJ whole genome shotgun (WGS) entry which is preliminary data.</text>
</comment>
<reference evidence="1" key="1">
    <citation type="submission" date="2019-06" db="EMBL/GenBank/DDBJ databases">
        <authorList>
            <person name="Deangelis K."/>
            <person name="Huntemann M."/>
            <person name="Clum A."/>
            <person name="Pillay M."/>
            <person name="Palaniappan K."/>
            <person name="Varghese N."/>
            <person name="Mikhailova N."/>
            <person name="Stamatis D."/>
            <person name="Reddy T."/>
            <person name="Daum C."/>
            <person name="Shapiro N."/>
            <person name="Ivanova N."/>
            <person name="Kyrpides N."/>
            <person name="Woyke T."/>
        </authorList>
    </citation>
    <scope>NUCLEOTIDE SEQUENCE [LARGE SCALE GENOMIC DNA]</scope>
    <source>
        <strain evidence="1">128R</strain>
    </source>
</reference>
<accession>A0A559T6U0</accession>
<dbReference type="SUPFAM" id="SSF52402">
    <property type="entry name" value="Adenine nucleotide alpha hydrolases-like"/>
    <property type="match status" value="1"/>
</dbReference>
<organism evidence="1">
    <name type="scientific">Serratia fonticola</name>
    <dbReference type="NCBI Taxonomy" id="47917"/>
    <lineage>
        <taxon>Bacteria</taxon>
        <taxon>Pseudomonadati</taxon>
        <taxon>Pseudomonadota</taxon>
        <taxon>Gammaproteobacteria</taxon>
        <taxon>Enterobacterales</taxon>
        <taxon>Yersiniaceae</taxon>
        <taxon>Serratia</taxon>
    </lineage>
</organism>
<sequence>MHNFESVLINTKPYMTQKIIESANQCAIRLLDELPHKSNLSSNRVLLAYGGGKDSSYMVAYLRYIQAIIYKEHRDTFYLRISTNRHAGMSKAVMDNIHRVYSALEIYNDDYVECLLVDGMEIQEFQKDIPFPQAIRHRNRVDMLMNGHRFQADARSTFCNACNLSMINSFGIAASYKGGVDIIITGDSTKEQTAYIAWSRHLSNIFNIKRPKKRSGFSSFLETMNGVSQGYFRNLHGDNNIAPEHSVTFNLDRDPTFFNIYQNTEYSAGEHWELLTEFLQFNFDDLMFSFSESDCGNPNLMAHVRGLRAKSLQRKNYSDGIKEYVKFGLDIMRKKEFPEHLIDIMASRYIDEPTVQKQYCLSEKYAKDAFDVNTEQLICMIYSPFTERGKNLDLYIQQENPTLNAEKIHKLLRNGIDDSSQQRKIIETISGLSLASIRQCYNNTLVSNHLDKNKNSPLSHILRLDPHKDIIKVFDKNRGIYINEIISGR</sequence>
<name>A0A559T6U0_SERFO</name>